<evidence type="ECO:0000256" key="8">
    <source>
        <dbReference type="ARBA" id="ARBA00022786"/>
    </source>
</evidence>
<feature type="region of interest" description="Disordered" evidence="12">
    <location>
        <begin position="50"/>
        <end position="140"/>
    </location>
</feature>
<dbReference type="Gramene" id="QL02p073106:mrna">
    <property type="protein sequence ID" value="QL02p073106:mrna"/>
    <property type="gene ID" value="QL02p073106"/>
</dbReference>
<name>A0A7N2KYN8_QUELO</name>
<dbReference type="PANTHER" id="PTHR23328:SF0">
    <property type="entry name" value="RING-TYPE DOMAIN-CONTAINING PROTEIN"/>
    <property type="match status" value="1"/>
</dbReference>
<keyword evidence="15" id="KW-1185">Reference proteome</keyword>
<dbReference type="InterPro" id="IPR017907">
    <property type="entry name" value="Znf_RING_CS"/>
</dbReference>
<feature type="domain" description="RING-type" evidence="13">
    <location>
        <begin position="156"/>
        <end position="195"/>
    </location>
</feature>
<dbReference type="EnsemblPlants" id="QL02p073037:mrna">
    <property type="protein sequence ID" value="QL02p073037:mrna"/>
    <property type="gene ID" value="QL02p073037"/>
</dbReference>
<dbReference type="InterPro" id="IPR051657">
    <property type="entry name" value="RNF168/RNF169_E3_ubiq-ligase"/>
</dbReference>
<dbReference type="KEGG" id="qlo:115978239"/>
<dbReference type="GO" id="GO:0061630">
    <property type="term" value="F:ubiquitin protein ligase activity"/>
    <property type="evidence" value="ECO:0007669"/>
    <property type="project" value="UniProtKB-EC"/>
</dbReference>
<evidence type="ECO:0000256" key="12">
    <source>
        <dbReference type="SAM" id="MobiDB-lite"/>
    </source>
</evidence>
<accession>A0A7N2KYN8</accession>
<evidence type="ECO:0000256" key="3">
    <source>
        <dbReference type="ARBA" id="ARBA00012483"/>
    </source>
</evidence>
<evidence type="ECO:0000256" key="7">
    <source>
        <dbReference type="ARBA" id="ARBA00022771"/>
    </source>
</evidence>
<dbReference type="PROSITE" id="PS50089">
    <property type="entry name" value="ZF_RING_2"/>
    <property type="match status" value="1"/>
</dbReference>
<dbReference type="GO" id="GO:0006302">
    <property type="term" value="P:double-strand break repair"/>
    <property type="evidence" value="ECO:0007669"/>
    <property type="project" value="TreeGrafter"/>
</dbReference>
<keyword evidence="10" id="KW-0539">Nucleus</keyword>
<comment type="subcellular location">
    <subcellularLocation>
        <location evidence="2">Nucleus</location>
    </subcellularLocation>
</comment>
<dbReference type="SMART" id="SM00184">
    <property type="entry name" value="RING"/>
    <property type="match status" value="1"/>
</dbReference>
<dbReference type="SUPFAM" id="SSF57850">
    <property type="entry name" value="RING/U-box"/>
    <property type="match status" value="1"/>
</dbReference>
<dbReference type="RefSeq" id="XP_030956120.1">
    <property type="nucleotide sequence ID" value="XM_031100260.1"/>
</dbReference>
<feature type="compositionally biased region" description="Basic and acidic residues" evidence="12">
    <location>
        <begin position="53"/>
        <end position="66"/>
    </location>
</feature>
<evidence type="ECO:0000256" key="9">
    <source>
        <dbReference type="ARBA" id="ARBA00022833"/>
    </source>
</evidence>
<dbReference type="Proteomes" id="UP000594261">
    <property type="component" value="Chromosome 2"/>
</dbReference>
<dbReference type="GO" id="GO:0031491">
    <property type="term" value="F:nucleosome binding"/>
    <property type="evidence" value="ECO:0007669"/>
    <property type="project" value="TreeGrafter"/>
</dbReference>
<comment type="catalytic activity">
    <reaction evidence="1">
        <text>S-ubiquitinyl-[E2 ubiquitin-conjugating enzyme]-L-cysteine + [acceptor protein]-L-lysine = [E2 ubiquitin-conjugating enzyme]-L-cysteine + N(6)-ubiquitinyl-[acceptor protein]-L-lysine.</text>
        <dbReference type="EC" id="2.3.2.27"/>
    </reaction>
</comment>
<dbReference type="OMA" id="KPNDHEG"/>
<dbReference type="EC" id="2.3.2.27" evidence="3"/>
<protein>
    <recommendedName>
        <fullName evidence="3">RING-type E3 ubiquitin transferase</fullName>
        <ecNumber evidence="3">2.3.2.27</ecNumber>
    </recommendedName>
</protein>
<dbReference type="InterPro" id="IPR013083">
    <property type="entry name" value="Znf_RING/FYVE/PHD"/>
</dbReference>
<proteinExistence type="predicted"/>
<reference evidence="15" key="1">
    <citation type="journal article" date="2016" name="G3 (Bethesda)">
        <title>First Draft Assembly and Annotation of the Genome of a California Endemic Oak Quercus lobata Nee (Fagaceae).</title>
        <authorList>
            <person name="Sork V.L."/>
            <person name="Fitz-Gibbon S.T."/>
            <person name="Puiu D."/>
            <person name="Crepeau M."/>
            <person name="Gugger P.F."/>
            <person name="Sherman R."/>
            <person name="Stevens K."/>
            <person name="Langley C.H."/>
            <person name="Pellegrini M."/>
            <person name="Salzberg S.L."/>
        </authorList>
    </citation>
    <scope>NUCLEOTIDE SEQUENCE [LARGE SCALE GENOMIC DNA]</scope>
    <source>
        <strain evidence="15">cv. SW786</strain>
    </source>
</reference>
<dbReference type="KEGG" id="qlo:115976519"/>
<dbReference type="Gene3D" id="3.30.40.10">
    <property type="entry name" value="Zinc/RING finger domain, C3HC4 (zinc finger)"/>
    <property type="match status" value="1"/>
</dbReference>
<keyword evidence="7 11" id="KW-0863">Zinc-finger</keyword>
<evidence type="ECO:0000259" key="13">
    <source>
        <dbReference type="PROSITE" id="PS50089"/>
    </source>
</evidence>
<keyword evidence="4" id="KW-0808">Transferase</keyword>
<sequence>MVSVEEPKPSPKNPVANGQNVDGVFSPRFKSMAALAGWDEEALLLASLVVEDTPERETKNKKRSDLLFKTPPSNSRRKRRAQRKSPISIPVAVLDLDEEETTRKGTESEKKNPEMKNVVNDEKKKGANESPEQNSSVSCSSSGLPCMDKLREELSCAICLEICFEPSTTPCGHSFCKKCLRSAADKCGKKCPKCRQLISNGRSCTVNTVLWNTIQLLFPHEVEARKAAGALNSREAGCKIPETAFYNNLRNESTRASGVSSRDTSSRRRRGTVSHVENAALAIRSQRGDEDQSQERGVYNNVRIRSSQPGVSSRDTRVRARRGMLSQDEDAALALRLQREEFMDAFRETSEQSSSSLSLARANLRAMASRAINLRIRGRTNM</sequence>
<dbReference type="PROSITE" id="PS00518">
    <property type="entry name" value="ZF_RING_1"/>
    <property type="match status" value="1"/>
</dbReference>
<keyword evidence="9" id="KW-0862">Zinc</keyword>
<dbReference type="EnsemblPlants" id="QL02p073106:mrna">
    <property type="protein sequence ID" value="QL02p073106:mrna"/>
    <property type="gene ID" value="QL02p073106"/>
</dbReference>
<dbReference type="InterPro" id="IPR001841">
    <property type="entry name" value="Znf_RING"/>
</dbReference>
<dbReference type="InterPro" id="IPR018957">
    <property type="entry name" value="Znf_C3HC4_RING-type"/>
</dbReference>
<evidence type="ECO:0000256" key="2">
    <source>
        <dbReference type="ARBA" id="ARBA00004123"/>
    </source>
</evidence>
<feature type="region of interest" description="Disordered" evidence="12">
    <location>
        <begin position="1"/>
        <end position="24"/>
    </location>
</feature>
<keyword evidence="6" id="KW-0227">DNA damage</keyword>
<dbReference type="GO" id="GO:0008270">
    <property type="term" value="F:zinc ion binding"/>
    <property type="evidence" value="ECO:0007669"/>
    <property type="project" value="UniProtKB-KW"/>
</dbReference>
<keyword evidence="5" id="KW-0479">Metal-binding</keyword>
<dbReference type="Pfam" id="PF00097">
    <property type="entry name" value="zf-C3HC4"/>
    <property type="match status" value="1"/>
</dbReference>
<dbReference type="GO" id="GO:0035861">
    <property type="term" value="C:site of double-strand break"/>
    <property type="evidence" value="ECO:0007669"/>
    <property type="project" value="TreeGrafter"/>
</dbReference>
<keyword evidence="8" id="KW-0833">Ubl conjugation pathway</keyword>
<dbReference type="Gramene" id="QL02p073037:mrna">
    <property type="protein sequence ID" value="QL02p073037:mrna"/>
    <property type="gene ID" value="QL02p073037"/>
</dbReference>
<evidence type="ECO:0000313" key="15">
    <source>
        <dbReference type="Proteomes" id="UP000594261"/>
    </source>
</evidence>
<reference evidence="14" key="2">
    <citation type="submission" date="2021-01" db="UniProtKB">
        <authorList>
            <consortium name="EnsemblPlants"/>
        </authorList>
    </citation>
    <scope>IDENTIFICATION</scope>
</reference>
<organism evidence="14 15">
    <name type="scientific">Quercus lobata</name>
    <name type="common">Valley oak</name>
    <dbReference type="NCBI Taxonomy" id="97700"/>
    <lineage>
        <taxon>Eukaryota</taxon>
        <taxon>Viridiplantae</taxon>
        <taxon>Streptophyta</taxon>
        <taxon>Embryophyta</taxon>
        <taxon>Tracheophyta</taxon>
        <taxon>Spermatophyta</taxon>
        <taxon>Magnoliopsida</taxon>
        <taxon>eudicotyledons</taxon>
        <taxon>Gunneridae</taxon>
        <taxon>Pentapetalae</taxon>
        <taxon>rosids</taxon>
        <taxon>fabids</taxon>
        <taxon>Fagales</taxon>
        <taxon>Fagaceae</taxon>
        <taxon>Quercus</taxon>
    </lineage>
</organism>
<evidence type="ECO:0000256" key="6">
    <source>
        <dbReference type="ARBA" id="ARBA00022763"/>
    </source>
</evidence>
<evidence type="ECO:0000256" key="4">
    <source>
        <dbReference type="ARBA" id="ARBA00022679"/>
    </source>
</evidence>
<dbReference type="OrthoDB" id="6105938at2759"/>
<evidence type="ECO:0000313" key="14">
    <source>
        <dbReference type="EnsemblPlants" id="QL02p073037:mrna"/>
    </source>
</evidence>
<dbReference type="AlphaFoldDB" id="A0A7N2KYN8"/>
<gene>
    <name evidence="14" type="primary">LOC115978239</name>
</gene>
<feature type="compositionally biased region" description="Basic and acidic residues" evidence="12">
    <location>
        <begin position="101"/>
        <end position="127"/>
    </location>
</feature>
<dbReference type="GO" id="GO:0005634">
    <property type="term" value="C:nucleus"/>
    <property type="evidence" value="ECO:0007669"/>
    <property type="project" value="UniProtKB-SubCell"/>
</dbReference>
<evidence type="ECO:0000256" key="1">
    <source>
        <dbReference type="ARBA" id="ARBA00000900"/>
    </source>
</evidence>
<evidence type="ECO:0000256" key="11">
    <source>
        <dbReference type="PROSITE-ProRule" id="PRU00175"/>
    </source>
</evidence>
<evidence type="ECO:0000256" key="10">
    <source>
        <dbReference type="ARBA" id="ARBA00023242"/>
    </source>
</evidence>
<evidence type="ECO:0000256" key="5">
    <source>
        <dbReference type="ARBA" id="ARBA00022723"/>
    </source>
</evidence>
<feature type="region of interest" description="Disordered" evidence="12">
    <location>
        <begin position="251"/>
        <end position="273"/>
    </location>
</feature>
<dbReference type="PANTHER" id="PTHR23328">
    <property type="entry name" value="RING-TYPE DOMAIN-CONTAINING PROTEIN"/>
    <property type="match status" value="1"/>
</dbReference>
<dbReference type="GeneID" id="115978239"/>